<dbReference type="AlphaFoldDB" id="K9FLS7"/>
<comment type="caution">
    <text evidence="4">The sequence shown here is derived from an EMBL/GenBank/DDBJ whole genome shotgun (WGS) entry which is preliminary data.</text>
</comment>
<keyword evidence="2 4" id="KW-0378">Hydrolase</keyword>
<dbReference type="GO" id="GO:0016042">
    <property type="term" value="P:lipid catabolic process"/>
    <property type="evidence" value="ECO:0007669"/>
    <property type="project" value="UniProtKB-UniRule"/>
</dbReference>
<dbReference type="OrthoDB" id="194358at2759"/>
<dbReference type="VEuPathDB" id="FungiDB:PDIP_59810"/>
<dbReference type="Gene3D" id="3.40.1090.10">
    <property type="entry name" value="Cytosolic phospholipase A2 catalytic domain"/>
    <property type="match status" value="1"/>
</dbReference>
<dbReference type="EMBL" id="AKCU01000407">
    <property type="protein sequence ID" value="EKV10550.1"/>
    <property type="molecule type" value="Genomic_DNA"/>
</dbReference>
<feature type="short sequence motif" description="GXSXG" evidence="2">
    <location>
        <begin position="43"/>
        <end position="47"/>
    </location>
</feature>
<accession>K9FLS7</accession>
<organism evidence="4 5">
    <name type="scientific">Penicillium digitatum (strain Pd1 / CECT 20795)</name>
    <name type="common">Green mold</name>
    <dbReference type="NCBI Taxonomy" id="1170230"/>
    <lineage>
        <taxon>Eukaryota</taxon>
        <taxon>Fungi</taxon>
        <taxon>Dikarya</taxon>
        <taxon>Ascomycota</taxon>
        <taxon>Pezizomycotina</taxon>
        <taxon>Eurotiomycetes</taxon>
        <taxon>Eurotiomycetidae</taxon>
        <taxon>Eurotiales</taxon>
        <taxon>Aspergillaceae</taxon>
        <taxon>Penicillium</taxon>
    </lineage>
</organism>
<dbReference type="RefSeq" id="XP_014533207.2">
    <property type="nucleotide sequence ID" value="XM_014677721.2"/>
</dbReference>
<dbReference type="InterPro" id="IPR016035">
    <property type="entry name" value="Acyl_Trfase/lysoPLipase"/>
</dbReference>
<dbReference type="KEGG" id="pdp:PDIP_59810"/>
<dbReference type="Pfam" id="PF01734">
    <property type="entry name" value="Patatin"/>
    <property type="match status" value="1"/>
</dbReference>
<evidence type="ECO:0000259" key="3">
    <source>
        <dbReference type="PROSITE" id="PS51635"/>
    </source>
</evidence>
<dbReference type="PANTHER" id="PTHR24185:SF8">
    <property type="entry name" value="PNPLA DOMAIN-CONTAINING PROTEIN"/>
    <property type="match status" value="1"/>
</dbReference>
<reference evidence="5" key="1">
    <citation type="journal article" date="2012" name="BMC Genomics">
        <title>Genome sequence of the necrotrophic fungus Penicillium digitatum, the main postharvest pathogen of citrus.</title>
        <authorList>
            <person name="Marcet-Houben M."/>
            <person name="Ballester A.-R."/>
            <person name="de la Fuente B."/>
            <person name="Harries E."/>
            <person name="Marcos J.F."/>
            <person name="Gonzalez-Candelas L."/>
            <person name="Gabaldon T."/>
        </authorList>
    </citation>
    <scope>NUCLEOTIDE SEQUENCE [LARGE SCALE GENOMIC DNA]</scope>
    <source>
        <strain evidence="5">Pd1 / CECT 20795</strain>
    </source>
</reference>
<dbReference type="InterPro" id="IPR002641">
    <property type="entry name" value="PNPLA_dom"/>
</dbReference>
<dbReference type="GO" id="GO:0016020">
    <property type="term" value="C:membrane"/>
    <property type="evidence" value="ECO:0007669"/>
    <property type="project" value="TreeGrafter"/>
</dbReference>
<dbReference type="GO" id="GO:0047499">
    <property type="term" value="F:calcium-independent phospholipase A2 activity"/>
    <property type="evidence" value="ECO:0007669"/>
    <property type="project" value="TreeGrafter"/>
</dbReference>
<dbReference type="CDD" id="cd07199">
    <property type="entry name" value="Pat17_PNPLA8_PNPLA9_like"/>
    <property type="match status" value="1"/>
</dbReference>
<sequence>MSPSVLAIDGGGVRGVIPLEFLLLIQEHLHPCRIQDVVDLALGTSSGGLIAIGLFIMTWNISTCSGIFEELARRIFRSRRRSPFALLNFTYRSGSMLGNMGRWLHWLLHDSCYDARVFDDALKSVFGENRLMFGPSRDDPRGSLQSNSKIGVVTTSISRETGAFVIGNFNTVSEPEDQGDTQILRPTDIAHEPNVWKAARATAAAPFFFTPADLQGIGSFQDGGLKHNFAGEIASQISHLIWPEAIGSTRLLSLGTGITQPDVNPTPHFRHIFRDSFIRRGFDAWMSTLGTESDWRRLKSQLDVAVRSEYHRLNVDLSGTPSTIDSVETMEDYRNLVLSQPGSSRRARDAATTLLVSRFYFELKELPQNTVAPFWCRGFVRCKGSARDLIAALNRLYPEGLTYVSGNNVVEDFNGVDELCGSCGSYIRPLSFLAHHIDHPVDLFLQASSTRRWRLSGFPERLAAFAAKQGLTSSFGRSNHGLPSRIACSSCDVASGPSRSTTQRRKRELSASTRVSKKVCFALERNT</sequence>
<evidence type="ECO:0000256" key="2">
    <source>
        <dbReference type="PROSITE-ProRule" id="PRU01161"/>
    </source>
</evidence>
<dbReference type="SUPFAM" id="SSF52151">
    <property type="entry name" value="FabD/lysophospholipase-like"/>
    <property type="match status" value="1"/>
</dbReference>
<dbReference type="GeneID" id="26234297"/>
<keyword evidence="2" id="KW-0442">Lipid degradation</keyword>
<feature type="active site" description="Nucleophile" evidence="2">
    <location>
        <position position="45"/>
    </location>
</feature>
<dbReference type="GO" id="GO:0046486">
    <property type="term" value="P:glycerolipid metabolic process"/>
    <property type="evidence" value="ECO:0007669"/>
    <property type="project" value="UniProtKB-ARBA"/>
</dbReference>
<dbReference type="Proteomes" id="UP000009886">
    <property type="component" value="Unassembled WGS sequence"/>
</dbReference>
<evidence type="ECO:0000313" key="4">
    <source>
        <dbReference type="EMBL" id="EKV10550.1"/>
    </source>
</evidence>
<keyword evidence="1 2" id="KW-0443">Lipid metabolism</keyword>
<name>K9FLS7_PEND1</name>
<dbReference type="HOGENOM" id="CLU_003059_0_1_1"/>
<dbReference type="PANTHER" id="PTHR24185">
    <property type="entry name" value="CALCIUM-INDEPENDENT PHOSPHOLIPASE A2-GAMMA"/>
    <property type="match status" value="1"/>
</dbReference>
<protein>
    <submittedName>
        <fullName evidence="4">Patatin-like serine hydrolase, putative</fullName>
    </submittedName>
</protein>
<evidence type="ECO:0000313" key="5">
    <source>
        <dbReference type="Proteomes" id="UP000009886"/>
    </source>
</evidence>
<gene>
    <name evidence="4" type="ORF">PDIP_59810</name>
</gene>
<feature type="domain" description="PNPLA" evidence="3">
    <location>
        <begin position="6"/>
        <end position="235"/>
    </location>
</feature>
<proteinExistence type="predicted"/>
<dbReference type="GO" id="GO:0019369">
    <property type="term" value="P:arachidonate metabolic process"/>
    <property type="evidence" value="ECO:0007669"/>
    <property type="project" value="TreeGrafter"/>
</dbReference>
<feature type="short sequence motif" description="DGA/G" evidence="2">
    <location>
        <begin position="222"/>
        <end position="224"/>
    </location>
</feature>
<feature type="active site" description="Proton acceptor" evidence="2">
    <location>
        <position position="222"/>
    </location>
</feature>
<dbReference type="PROSITE" id="PS51635">
    <property type="entry name" value="PNPLA"/>
    <property type="match status" value="1"/>
</dbReference>
<feature type="short sequence motif" description="GXGXXG" evidence="2">
    <location>
        <begin position="10"/>
        <end position="15"/>
    </location>
</feature>
<evidence type="ECO:0000256" key="1">
    <source>
        <dbReference type="ARBA" id="ARBA00023098"/>
    </source>
</evidence>